<feature type="domain" description="DUF7962" evidence="2">
    <location>
        <begin position="97"/>
        <end position="199"/>
    </location>
</feature>
<dbReference type="AlphaFoldDB" id="A0A8H6R7A9"/>
<dbReference type="SUPFAM" id="SSF52833">
    <property type="entry name" value="Thioredoxin-like"/>
    <property type="match status" value="1"/>
</dbReference>
<protein>
    <recommendedName>
        <fullName evidence="5">GST N-terminal domain-containing protein</fullName>
    </recommendedName>
</protein>
<dbReference type="Pfam" id="PF25907">
    <property type="entry name" value="DUF7962"/>
    <property type="match status" value="1"/>
</dbReference>
<comment type="caution">
    <text evidence="3">The sequence shown here is derived from an EMBL/GenBank/DDBJ whole genome shotgun (WGS) entry which is preliminary data.</text>
</comment>
<reference evidence="3" key="1">
    <citation type="submission" date="2020-04" db="EMBL/GenBank/DDBJ databases">
        <title>Draft genome resource of the tomato pathogen Pseudocercospora fuligena.</title>
        <authorList>
            <person name="Zaccaron A."/>
        </authorList>
    </citation>
    <scope>NUCLEOTIDE SEQUENCE</scope>
    <source>
        <strain evidence="3">PF001</strain>
    </source>
</reference>
<dbReference type="Gene3D" id="3.40.30.110">
    <property type="match status" value="2"/>
</dbReference>
<evidence type="ECO:0008006" key="5">
    <source>
        <dbReference type="Google" id="ProtNLM"/>
    </source>
</evidence>
<dbReference type="InterPro" id="IPR058268">
    <property type="entry name" value="DUF7962"/>
</dbReference>
<accession>A0A8H6R7A9</accession>
<dbReference type="Gene3D" id="1.20.1050.10">
    <property type="match status" value="1"/>
</dbReference>
<dbReference type="SUPFAM" id="SSF47616">
    <property type="entry name" value="GST C-terminal domain-like"/>
    <property type="match status" value="1"/>
</dbReference>
<dbReference type="InterPro" id="IPR004045">
    <property type="entry name" value="Glutathione_S-Trfase_N"/>
</dbReference>
<sequence length="291" mass="32014">MIKTKLLLTAAGVPFERVDVPNVLPRPDLVSIGITYRRVPILAVGKDIYCDSKVIFDVVLSKLAKKHVPTSPADQAWEQWGFNAFADTLGLAPHSLMTPEFVKDRQTIYPLLARADFNTLRESALADLHSRMDYLENTVLAQNKYIGGDALSVADIQAIWGIRWDLHGADSQPPGLGAGHESAVDRKQFPKVWSLIDRLPIPQPKIISFDEAKAKIFEAGYLADVGGVWDLEPTGIEVGANVTVDALGSEPYRHPVAGKLVATSKDEIVIEVPTGLRLHFPRQGQILRRAI</sequence>
<dbReference type="Proteomes" id="UP000660729">
    <property type="component" value="Unassembled WGS sequence"/>
</dbReference>
<feature type="domain" description="GST N-terminal" evidence="1">
    <location>
        <begin position="4"/>
        <end position="62"/>
    </location>
</feature>
<evidence type="ECO:0000313" key="3">
    <source>
        <dbReference type="EMBL" id="KAF7185719.1"/>
    </source>
</evidence>
<keyword evidence="4" id="KW-1185">Reference proteome</keyword>
<dbReference type="InterPro" id="IPR036249">
    <property type="entry name" value="Thioredoxin-like_sf"/>
</dbReference>
<dbReference type="Pfam" id="PF13417">
    <property type="entry name" value="GST_N_3"/>
    <property type="match status" value="1"/>
</dbReference>
<proteinExistence type="predicted"/>
<dbReference type="EMBL" id="JABCIY010000310">
    <property type="protein sequence ID" value="KAF7185719.1"/>
    <property type="molecule type" value="Genomic_DNA"/>
</dbReference>
<evidence type="ECO:0000259" key="1">
    <source>
        <dbReference type="Pfam" id="PF13417"/>
    </source>
</evidence>
<organism evidence="3 4">
    <name type="scientific">Pseudocercospora fuligena</name>
    <dbReference type="NCBI Taxonomy" id="685502"/>
    <lineage>
        <taxon>Eukaryota</taxon>
        <taxon>Fungi</taxon>
        <taxon>Dikarya</taxon>
        <taxon>Ascomycota</taxon>
        <taxon>Pezizomycotina</taxon>
        <taxon>Dothideomycetes</taxon>
        <taxon>Dothideomycetidae</taxon>
        <taxon>Mycosphaerellales</taxon>
        <taxon>Mycosphaerellaceae</taxon>
        <taxon>Pseudocercospora</taxon>
    </lineage>
</organism>
<evidence type="ECO:0000313" key="4">
    <source>
        <dbReference type="Proteomes" id="UP000660729"/>
    </source>
</evidence>
<gene>
    <name evidence="3" type="ORF">HII31_12950</name>
</gene>
<dbReference type="InterPro" id="IPR036282">
    <property type="entry name" value="Glutathione-S-Trfase_C_sf"/>
</dbReference>
<evidence type="ECO:0000259" key="2">
    <source>
        <dbReference type="Pfam" id="PF25907"/>
    </source>
</evidence>
<dbReference type="OrthoDB" id="202840at2759"/>
<name>A0A8H6R7A9_9PEZI</name>